<protein>
    <submittedName>
        <fullName evidence="2">Uncharacterized protein</fullName>
    </submittedName>
</protein>
<evidence type="ECO:0000313" key="3">
    <source>
        <dbReference type="Proteomes" id="UP000240987"/>
    </source>
</evidence>
<dbReference type="Proteomes" id="UP000240987">
    <property type="component" value="Unassembled WGS sequence"/>
</dbReference>
<sequence length="103" mass="11115">MKKLNVSISTLLVLFSAATLADINIVDTKNGSWVTVSKNGVAEENAVVTTPKLTQLNQSFSTDENGRVFIPLPLNSSRSIQYKAVTVDGAEFSRSAFHGVSNR</sequence>
<proteinExistence type="predicted"/>
<accession>A0A2T3JFP2</accession>
<name>A0A2T3JFP2_9GAMM</name>
<feature type="signal peptide" evidence="1">
    <location>
        <begin position="1"/>
        <end position="21"/>
    </location>
</feature>
<gene>
    <name evidence="2" type="ORF">C9J12_14365</name>
</gene>
<dbReference type="EMBL" id="PYMJ01000013">
    <property type="protein sequence ID" value="PSU47725.1"/>
    <property type="molecule type" value="Genomic_DNA"/>
</dbReference>
<comment type="caution">
    <text evidence="2">The sequence shown here is derived from an EMBL/GenBank/DDBJ whole genome shotgun (WGS) entry which is preliminary data.</text>
</comment>
<dbReference type="OrthoDB" id="9887121at2"/>
<organism evidence="2 3">
    <name type="scientific">Photobacterium frigidiphilum</name>
    <dbReference type="NCBI Taxonomy" id="264736"/>
    <lineage>
        <taxon>Bacteria</taxon>
        <taxon>Pseudomonadati</taxon>
        <taxon>Pseudomonadota</taxon>
        <taxon>Gammaproteobacteria</taxon>
        <taxon>Vibrionales</taxon>
        <taxon>Vibrionaceae</taxon>
        <taxon>Photobacterium</taxon>
    </lineage>
</organism>
<reference evidence="2 3" key="1">
    <citation type="submission" date="2018-01" db="EMBL/GenBank/DDBJ databases">
        <title>Whole genome sequencing of Histamine producing bacteria.</title>
        <authorList>
            <person name="Butler K."/>
        </authorList>
    </citation>
    <scope>NUCLEOTIDE SEQUENCE [LARGE SCALE GENOMIC DNA]</scope>
    <source>
        <strain evidence="2 3">JCM 12947</strain>
    </source>
</reference>
<keyword evidence="3" id="KW-1185">Reference proteome</keyword>
<dbReference type="AlphaFoldDB" id="A0A2T3JFP2"/>
<feature type="chain" id="PRO_5015419148" evidence="1">
    <location>
        <begin position="22"/>
        <end position="103"/>
    </location>
</feature>
<keyword evidence="1" id="KW-0732">Signal</keyword>
<evidence type="ECO:0000313" key="2">
    <source>
        <dbReference type="EMBL" id="PSU47725.1"/>
    </source>
</evidence>
<evidence type="ECO:0000256" key="1">
    <source>
        <dbReference type="SAM" id="SignalP"/>
    </source>
</evidence>
<dbReference type="RefSeq" id="WP_107243346.1">
    <property type="nucleotide sequence ID" value="NZ_PYMJ01000013.1"/>
</dbReference>